<evidence type="ECO:0000313" key="16">
    <source>
        <dbReference type="EMBL" id="CAA9574709.1"/>
    </source>
</evidence>
<dbReference type="InterPro" id="IPR020537">
    <property type="entry name" value="ATP_synth_F0_csu_DDCD_BS"/>
</dbReference>
<dbReference type="InterPro" id="IPR002379">
    <property type="entry name" value="ATPase_proteolipid_c-like_dom"/>
</dbReference>
<evidence type="ECO:0000256" key="3">
    <source>
        <dbReference type="ARBA" id="ARBA00022448"/>
    </source>
</evidence>
<keyword evidence="6 14" id="KW-0812">Transmembrane</keyword>
<dbReference type="CDD" id="cd18121">
    <property type="entry name" value="ATP-synt_Fo_c"/>
    <property type="match status" value="1"/>
</dbReference>
<dbReference type="Gene3D" id="1.20.20.10">
    <property type="entry name" value="F1F0 ATP synthase subunit C"/>
    <property type="match status" value="1"/>
</dbReference>
<dbReference type="InterPro" id="IPR035921">
    <property type="entry name" value="F/V-ATP_Csub_sf"/>
</dbReference>
<feature type="domain" description="V-ATPase proteolipid subunit C-like" evidence="15">
    <location>
        <begin position="14"/>
        <end position="77"/>
    </location>
</feature>
<comment type="function">
    <text evidence="14">Key component of the F(0) channel; it plays a direct role in translocation across the membrane. A homomeric c-ring of between 10-14 subunits forms the central stalk rotor element with the F(1) delta and epsilon subunits.</text>
</comment>
<dbReference type="PROSITE" id="PS00605">
    <property type="entry name" value="ATPASE_C"/>
    <property type="match status" value="1"/>
</dbReference>
<dbReference type="Pfam" id="PF00137">
    <property type="entry name" value="ATP-synt_C"/>
    <property type="match status" value="1"/>
</dbReference>
<evidence type="ECO:0000256" key="1">
    <source>
        <dbReference type="ARBA" id="ARBA00004651"/>
    </source>
</evidence>
<evidence type="ECO:0000256" key="2">
    <source>
        <dbReference type="ARBA" id="ARBA00006704"/>
    </source>
</evidence>
<comment type="similarity">
    <text evidence="2 14">Belongs to the ATPase C chain family.</text>
</comment>
<keyword evidence="9 14" id="KW-0406">Ion transport</keyword>
<dbReference type="AlphaFoldDB" id="A0A6J4VC34"/>
<evidence type="ECO:0000256" key="8">
    <source>
        <dbReference type="ARBA" id="ARBA00022989"/>
    </source>
</evidence>
<name>A0A6J4VC34_9BACT</name>
<evidence type="ECO:0000256" key="5">
    <source>
        <dbReference type="ARBA" id="ARBA00022547"/>
    </source>
</evidence>
<dbReference type="PRINTS" id="PR00124">
    <property type="entry name" value="ATPASEC"/>
</dbReference>
<dbReference type="InterPro" id="IPR038662">
    <property type="entry name" value="ATP_synth_F0_csu_sf"/>
</dbReference>
<evidence type="ECO:0000256" key="7">
    <source>
        <dbReference type="ARBA" id="ARBA00022781"/>
    </source>
</evidence>
<evidence type="ECO:0000256" key="11">
    <source>
        <dbReference type="ARBA" id="ARBA00023136"/>
    </source>
</evidence>
<feature type="transmembrane region" description="Helical" evidence="14">
    <location>
        <begin position="56"/>
        <end position="80"/>
    </location>
</feature>
<keyword evidence="16" id="KW-0378">Hydrolase</keyword>
<gene>
    <name evidence="14" type="primary">atpE</name>
    <name evidence="16" type="ORF">AVDCRST_MAG59-3962</name>
</gene>
<keyword evidence="8 14" id="KW-1133">Transmembrane helix</keyword>
<keyword evidence="5 14" id="KW-0138">CF(0)</keyword>
<reference evidence="16" key="1">
    <citation type="submission" date="2020-02" db="EMBL/GenBank/DDBJ databases">
        <authorList>
            <person name="Meier V. D."/>
        </authorList>
    </citation>
    <scope>NUCLEOTIDE SEQUENCE</scope>
    <source>
        <strain evidence="16">AVDCRST_MAG59</strain>
    </source>
</reference>
<sequence length="81" mass="7817">MLDGITDVAGAKALGAAIAIGLGGLGPGLGIGLAVRGAMEALGRNPEAAGDIRTTMIIGAALAEAVAIYAFVIAIIIAFVV</sequence>
<proteinExistence type="inferred from homology"/>
<comment type="subcellular location">
    <subcellularLocation>
        <location evidence="1 14">Cell membrane</location>
        <topology evidence="1 14">Multi-pass membrane protein</topology>
    </subcellularLocation>
</comment>
<dbReference type="GO" id="GO:0016787">
    <property type="term" value="F:hydrolase activity"/>
    <property type="evidence" value="ECO:0007669"/>
    <property type="project" value="UniProtKB-KW"/>
</dbReference>
<dbReference type="NCBIfam" id="TIGR01260">
    <property type="entry name" value="ATP_synt_c"/>
    <property type="match status" value="1"/>
</dbReference>
<feature type="transmembrane region" description="Helical" evidence="14">
    <location>
        <begin position="13"/>
        <end position="35"/>
    </location>
</feature>
<keyword evidence="12 14" id="KW-0066">ATP synthesis</keyword>
<dbReference type="EMBL" id="CADCWF010000287">
    <property type="protein sequence ID" value="CAA9574709.1"/>
    <property type="molecule type" value="Genomic_DNA"/>
</dbReference>
<dbReference type="GO" id="GO:0008289">
    <property type="term" value="F:lipid binding"/>
    <property type="evidence" value="ECO:0007669"/>
    <property type="project" value="UniProtKB-KW"/>
</dbReference>
<evidence type="ECO:0000256" key="13">
    <source>
        <dbReference type="ARBA" id="ARBA00025198"/>
    </source>
</evidence>
<keyword evidence="4 14" id="KW-1003">Cell membrane</keyword>
<evidence type="ECO:0000259" key="15">
    <source>
        <dbReference type="Pfam" id="PF00137"/>
    </source>
</evidence>
<keyword evidence="3 14" id="KW-0813">Transport</keyword>
<accession>A0A6J4VC34</accession>
<evidence type="ECO:0000256" key="12">
    <source>
        <dbReference type="ARBA" id="ARBA00023310"/>
    </source>
</evidence>
<dbReference type="GO" id="GO:0046933">
    <property type="term" value="F:proton-transporting ATP synthase activity, rotational mechanism"/>
    <property type="evidence" value="ECO:0007669"/>
    <property type="project" value="UniProtKB-UniRule"/>
</dbReference>
<organism evidence="16">
    <name type="scientific">uncultured Thermomicrobiales bacterium</name>
    <dbReference type="NCBI Taxonomy" id="1645740"/>
    <lineage>
        <taxon>Bacteria</taxon>
        <taxon>Pseudomonadati</taxon>
        <taxon>Thermomicrobiota</taxon>
        <taxon>Thermomicrobia</taxon>
        <taxon>Thermomicrobiales</taxon>
        <taxon>environmental samples</taxon>
    </lineage>
</organism>
<dbReference type="FunFam" id="1.20.20.10:FF:000002">
    <property type="entry name" value="ATP synthase subunit c"/>
    <property type="match status" value="1"/>
</dbReference>
<keyword evidence="11 14" id="KW-0472">Membrane</keyword>
<dbReference type="GO" id="GO:0033177">
    <property type="term" value="C:proton-transporting two-sector ATPase complex, proton-transporting domain"/>
    <property type="evidence" value="ECO:0007669"/>
    <property type="project" value="InterPro"/>
</dbReference>
<dbReference type="GO" id="GO:0005886">
    <property type="term" value="C:plasma membrane"/>
    <property type="evidence" value="ECO:0007669"/>
    <property type="project" value="UniProtKB-SubCell"/>
</dbReference>
<evidence type="ECO:0000256" key="4">
    <source>
        <dbReference type="ARBA" id="ARBA00022475"/>
    </source>
</evidence>
<evidence type="ECO:0000256" key="14">
    <source>
        <dbReference type="HAMAP-Rule" id="MF_01396"/>
    </source>
</evidence>
<dbReference type="SUPFAM" id="SSF81333">
    <property type="entry name" value="F1F0 ATP synthase subunit C"/>
    <property type="match status" value="1"/>
</dbReference>
<dbReference type="InterPro" id="IPR000454">
    <property type="entry name" value="ATP_synth_F0_csu"/>
</dbReference>
<evidence type="ECO:0000256" key="9">
    <source>
        <dbReference type="ARBA" id="ARBA00023065"/>
    </source>
</evidence>
<dbReference type="InterPro" id="IPR005953">
    <property type="entry name" value="ATP_synth_csu_bac/chlpt"/>
</dbReference>
<keyword evidence="7 14" id="KW-0375">Hydrogen ion transport</keyword>
<dbReference type="HAMAP" id="MF_01396">
    <property type="entry name" value="ATP_synth_c_bact"/>
    <property type="match status" value="1"/>
</dbReference>
<evidence type="ECO:0000256" key="6">
    <source>
        <dbReference type="ARBA" id="ARBA00022692"/>
    </source>
</evidence>
<comment type="function">
    <text evidence="13 14">F(1)F(0) ATP synthase produces ATP from ADP in the presence of a proton or sodium gradient. F-type ATPases consist of two structural domains, F(1) containing the extramembraneous catalytic core and F(0) containing the membrane proton channel, linked together by a central stalk and a peripheral stalk. During catalysis, ATP synthesis in the catalytic domain of F(1) is coupled via a rotary mechanism of the central stalk subunits to proton translocation.</text>
</comment>
<protein>
    <recommendedName>
        <fullName evidence="14">ATP synthase subunit c</fullName>
    </recommendedName>
    <alternativeName>
        <fullName evidence="14">ATP synthase F(0) sector subunit c</fullName>
    </alternativeName>
    <alternativeName>
        <fullName evidence="14">F-type ATPase subunit c</fullName>
        <shortName evidence="14">F-ATPase subunit c</shortName>
    </alternativeName>
    <alternativeName>
        <fullName evidence="14">Lipid-binding protein</fullName>
    </alternativeName>
</protein>
<dbReference type="GO" id="GO:0045259">
    <property type="term" value="C:proton-transporting ATP synthase complex"/>
    <property type="evidence" value="ECO:0007669"/>
    <property type="project" value="UniProtKB-KW"/>
</dbReference>
<keyword evidence="10 14" id="KW-0446">Lipid-binding</keyword>
<evidence type="ECO:0000256" key="10">
    <source>
        <dbReference type="ARBA" id="ARBA00023121"/>
    </source>
</evidence>
<feature type="site" description="Reversibly protonated during proton transport" evidence="14">
    <location>
        <position position="64"/>
    </location>
</feature>